<dbReference type="InterPro" id="IPR001878">
    <property type="entry name" value="Znf_CCHC"/>
</dbReference>
<gene>
    <name evidence="4" type="ORF">OS493_001306</name>
</gene>
<reference evidence="4" key="1">
    <citation type="submission" date="2023-01" db="EMBL/GenBank/DDBJ databases">
        <title>Genome assembly of the deep-sea coral Lophelia pertusa.</title>
        <authorList>
            <person name="Herrera S."/>
            <person name="Cordes E."/>
        </authorList>
    </citation>
    <scope>NUCLEOTIDE SEQUENCE</scope>
    <source>
        <strain evidence="4">USNM1676648</strain>
        <tissue evidence="4">Polyp</tissue>
    </source>
</reference>
<evidence type="ECO:0000313" key="5">
    <source>
        <dbReference type="Proteomes" id="UP001163046"/>
    </source>
</evidence>
<dbReference type="Proteomes" id="UP001163046">
    <property type="component" value="Unassembled WGS sequence"/>
</dbReference>
<keyword evidence="1" id="KW-0863">Zinc-finger</keyword>
<dbReference type="InterPro" id="IPR036875">
    <property type="entry name" value="Znf_CCHC_sf"/>
</dbReference>
<name>A0A9W9ZUZ6_9CNID</name>
<keyword evidence="5" id="KW-1185">Reference proteome</keyword>
<dbReference type="AlphaFoldDB" id="A0A9W9ZUZ6"/>
<dbReference type="GO" id="GO:0008270">
    <property type="term" value="F:zinc ion binding"/>
    <property type="evidence" value="ECO:0007669"/>
    <property type="project" value="UniProtKB-KW"/>
</dbReference>
<evidence type="ECO:0000256" key="2">
    <source>
        <dbReference type="SAM" id="MobiDB-lite"/>
    </source>
</evidence>
<feature type="region of interest" description="Disordered" evidence="2">
    <location>
        <begin position="124"/>
        <end position="146"/>
    </location>
</feature>
<keyword evidence="1" id="KW-0862">Zinc</keyword>
<dbReference type="Pfam" id="PF00098">
    <property type="entry name" value="zf-CCHC"/>
    <property type="match status" value="1"/>
</dbReference>
<keyword evidence="1" id="KW-0479">Metal-binding</keyword>
<organism evidence="4 5">
    <name type="scientific">Desmophyllum pertusum</name>
    <dbReference type="NCBI Taxonomy" id="174260"/>
    <lineage>
        <taxon>Eukaryota</taxon>
        <taxon>Metazoa</taxon>
        <taxon>Cnidaria</taxon>
        <taxon>Anthozoa</taxon>
        <taxon>Hexacorallia</taxon>
        <taxon>Scleractinia</taxon>
        <taxon>Caryophylliina</taxon>
        <taxon>Caryophylliidae</taxon>
        <taxon>Desmophyllum</taxon>
    </lineage>
</organism>
<comment type="caution">
    <text evidence="4">The sequence shown here is derived from an EMBL/GenBank/DDBJ whole genome shotgun (WGS) entry which is preliminary data.</text>
</comment>
<dbReference type="EMBL" id="MU825873">
    <property type="protein sequence ID" value="KAJ7387950.1"/>
    <property type="molecule type" value="Genomic_DNA"/>
</dbReference>
<feature type="compositionally biased region" description="Polar residues" evidence="2">
    <location>
        <begin position="133"/>
        <end position="142"/>
    </location>
</feature>
<evidence type="ECO:0000259" key="3">
    <source>
        <dbReference type="PROSITE" id="PS50158"/>
    </source>
</evidence>
<dbReference type="OrthoDB" id="6012486at2759"/>
<feature type="region of interest" description="Disordered" evidence="2">
    <location>
        <begin position="31"/>
        <end position="51"/>
    </location>
</feature>
<feature type="domain" description="CCHC-type" evidence="3">
    <location>
        <begin position="150"/>
        <end position="164"/>
    </location>
</feature>
<proteinExistence type="predicted"/>
<evidence type="ECO:0000256" key="1">
    <source>
        <dbReference type="PROSITE-ProRule" id="PRU00047"/>
    </source>
</evidence>
<feature type="compositionally biased region" description="Polar residues" evidence="2">
    <location>
        <begin position="176"/>
        <end position="186"/>
    </location>
</feature>
<feature type="region of interest" description="Disordered" evidence="2">
    <location>
        <begin position="163"/>
        <end position="186"/>
    </location>
</feature>
<evidence type="ECO:0000313" key="4">
    <source>
        <dbReference type="EMBL" id="KAJ7387950.1"/>
    </source>
</evidence>
<accession>A0A9W9ZUZ6</accession>
<dbReference type="PROSITE" id="PS50158">
    <property type="entry name" value="ZF_CCHC"/>
    <property type="match status" value="1"/>
</dbReference>
<protein>
    <recommendedName>
        <fullName evidence="3">CCHC-type domain-containing protein</fullName>
    </recommendedName>
</protein>
<dbReference type="Gene3D" id="4.10.60.10">
    <property type="entry name" value="Zinc finger, CCHC-type"/>
    <property type="match status" value="1"/>
</dbReference>
<dbReference type="GO" id="GO:0003676">
    <property type="term" value="F:nucleic acid binding"/>
    <property type="evidence" value="ECO:0007669"/>
    <property type="project" value="InterPro"/>
</dbReference>
<dbReference type="SMART" id="SM00343">
    <property type="entry name" value="ZnF_C2HC"/>
    <property type="match status" value="1"/>
</dbReference>
<sequence length="186" mass="20803">MAEVEVEQLKTKVAELEEQQKQAYELLKTMQASQAKESPEAQVTQSPKEAKQLVVVPNEHKLRKFSGRQGDNELSIDDFVDNAKSAITSRAPITLTGHNHGGNHEDSARAIEDLAANIKKMNVKPPEDGRLKTQPQFQQPHPRQNVAGDRCYRCGATDHFARNCSTRNQPPPLMNFAQQRSPNPLN</sequence>
<dbReference type="SUPFAM" id="SSF57756">
    <property type="entry name" value="Retrovirus zinc finger-like domains"/>
    <property type="match status" value="1"/>
</dbReference>
<feature type="compositionally biased region" description="Polar residues" evidence="2">
    <location>
        <begin position="31"/>
        <end position="47"/>
    </location>
</feature>